<name>A0A917HXL2_9FLAO</name>
<reference evidence="4" key="2">
    <citation type="submission" date="2020-09" db="EMBL/GenBank/DDBJ databases">
        <authorList>
            <person name="Sun Q."/>
            <person name="Zhou Y."/>
        </authorList>
    </citation>
    <scope>NUCLEOTIDE SEQUENCE</scope>
    <source>
        <strain evidence="4">CGMCC 1.15763</strain>
    </source>
</reference>
<evidence type="ECO:0000313" key="5">
    <source>
        <dbReference type="Proteomes" id="UP000633278"/>
    </source>
</evidence>
<evidence type="ECO:0000313" key="4">
    <source>
        <dbReference type="EMBL" id="GGG95996.1"/>
    </source>
</evidence>
<keyword evidence="5" id="KW-1185">Reference proteome</keyword>
<proteinExistence type="predicted"/>
<evidence type="ECO:0000256" key="1">
    <source>
        <dbReference type="ARBA" id="ARBA00022729"/>
    </source>
</evidence>
<dbReference type="InterPro" id="IPR026444">
    <property type="entry name" value="Secre_tail"/>
</dbReference>
<reference evidence="4" key="1">
    <citation type="journal article" date="2014" name="Int. J. Syst. Evol. Microbiol.">
        <title>Complete genome sequence of Corynebacterium casei LMG S-19264T (=DSM 44701T), isolated from a smear-ripened cheese.</title>
        <authorList>
            <consortium name="US DOE Joint Genome Institute (JGI-PGF)"/>
            <person name="Walter F."/>
            <person name="Albersmeier A."/>
            <person name="Kalinowski J."/>
            <person name="Ruckert C."/>
        </authorList>
    </citation>
    <scope>NUCLEOTIDE SEQUENCE</scope>
    <source>
        <strain evidence="4">CGMCC 1.15763</strain>
    </source>
</reference>
<dbReference type="Pfam" id="PF18962">
    <property type="entry name" value="Por_Secre_tail"/>
    <property type="match status" value="1"/>
</dbReference>
<dbReference type="Gene3D" id="2.60.40.10">
    <property type="entry name" value="Immunoglobulins"/>
    <property type="match status" value="1"/>
</dbReference>
<evidence type="ECO:0000259" key="3">
    <source>
        <dbReference type="Pfam" id="PF18962"/>
    </source>
</evidence>
<dbReference type="Pfam" id="PF13583">
    <property type="entry name" value="Reprolysin_4"/>
    <property type="match status" value="1"/>
</dbReference>
<dbReference type="RefSeq" id="WP_188598371.1">
    <property type="nucleotide sequence ID" value="NZ_BMJW01000001.1"/>
</dbReference>
<dbReference type="InterPro" id="IPR013783">
    <property type="entry name" value="Ig-like_fold"/>
</dbReference>
<keyword evidence="1 2" id="KW-0732">Signal</keyword>
<gene>
    <name evidence="4" type="ORF">GCM10011416_12120</name>
</gene>
<dbReference type="EMBL" id="BMJW01000001">
    <property type="protein sequence ID" value="GGG95996.1"/>
    <property type="molecule type" value="Genomic_DNA"/>
</dbReference>
<dbReference type="GO" id="GO:0008237">
    <property type="term" value="F:metallopeptidase activity"/>
    <property type="evidence" value="ECO:0007669"/>
    <property type="project" value="InterPro"/>
</dbReference>
<protein>
    <recommendedName>
        <fullName evidence="3">Secretion system C-terminal sorting domain-containing protein</fullName>
    </recommendedName>
</protein>
<evidence type="ECO:0000256" key="2">
    <source>
        <dbReference type="SAM" id="SignalP"/>
    </source>
</evidence>
<dbReference type="Gene3D" id="3.40.390.10">
    <property type="entry name" value="Collagenase (Catalytic Domain)"/>
    <property type="match status" value="1"/>
</dbReference>
<dbReference type="SUPFAM" id="SSF55486">
    <property type="entry name" value="Metalloproteases ('zincins'), catalytic domain"/>
    <property type="match status" value="1"/>
</dbReference>
<sequence>MKKRLHYFLLGCLLTASPVVSQEFFESIPQVPLTNEQELSARSNTPENYQLYAVNTSLLNNGLVTLAKNNQRVINLPTPLGIQRFTVKEAAVLSDALALEYPQIKSYSGVGLDDPTATIRFSQAADGFHAMISSKNYPVYFIDPYTKDHKILIGYQKSSTKNQDFECFVEDQINAYQQKSTALSKTTANHDGKLRTYRLAVATTAEYSQFHLTNQNIAASATEAQKKAAVLSAINTSMTRVNAIFERDLGVRMQLVANNADLIFFDPLSDGFSNSDADELIKESQAKIDNIIGNANYDVGHTFSTGGGGLAAMGLCLTGVKAKGITGSGSPINDTFDIDFVAHELGHQFGANHTQYNDCQRNSGTAVEPGSASTIMGYAGICEPNVQSSSDAYFHAISIQEMWNLLSGQGSCAVITETGNTPPSAQAGANVTIPSLTPFVLKGAGSDTDADNELTYTWEQIDNTLGFPMAPDASSTGGPMFRSVNPIGNPNRYMPVLDTVLTGKTFSTWEVLPSVTRNLNFRLTVRDNVNATAYDDIKVGVDGNSGPFVVTSHDSNATLQGNSTQTVVWDVANSDVAPVNCSLVNILLSTDGGQTFDTIILTNTPNDGSQLIVLPNVNTSLARIKVEAVNNLFYAVNASNFSIDKTANEEEFIDFALYPNPTKGLLKLEFETVSSKVIINLVDVQGRLIKEDVFEQVPSVFREELNYGQVASGLYLLHIKNGAKQMVKKILIN</sequence>
<comment type="caution">
    <text evidence="4">The sequence shown here is derived from an EMBL/GenBank/DDBJ whole genome shotgun (WGS) entry which is preliminary data.</text>
</comment>
<dbReference type="AlphaFoldDB" id="A0A917HXL2"/>
<organism evidence="4 5">
    <name type="scientific">Polaribacter pacificus</name>
    <dbReference type="NCBI Taxonomy" id="1775173"/>
    <lineage>
        <taxon>Bacteria</taxon>
        <taxon>Pseudomonadati</taxon>
        <taxon>Bacteroidota</taxon>
        <taxon>Flavobacteriia</taxon>
        <taxon>Flavobacteriales</taxon>
        <taxon>Flavobacteriaceae</taxon>
    </lineage>
</organism>
<feature type="chain" id="PRO_5037931877" description="Secretion system C-terminal sorting domain-containing protein" evidence="2">
    <location>
        <begin position="22"/>
        <end position="733"/>
    </location>
</feature>
<dbReference type="Proteomes" id="UP000633278">
    <property type="component" value="Unassembled WGS sequence"/>
</dbReference>
<feature type="domain" description="Secretion system C-terminal sorting" evidence="3">
    <location>
        <begin position="657"/>
        <end position="732"/>
    </location>
</feature>
<dbReference type="NCBIfam" id="TIGR04183">
    <property type="entry name" value="Por_Secre_tail"/>
    <property type="match status" value="1"/>
</dbReference>
<feature type="signal peptide" evidence="2">
    <location>
        <begin position="1"/>
        <end position="21"/>
    </location>
</feature>
<dbReference type="InterPro" id="IPR024079">
    <property type="entry name" value="MetalloPept_cat_dom_sf"/>
</dbReference>
<accession>A0A917HXL2</accession>